<dbReference type="GO" id="GO:0006284">
    <property type="term" value="P:base-excision repair"/>
    <property type="evidence" value="ECO:0007669"/>
    <property type="project" value="TreeGrafter"/>
</dbReference>
<dbReference type="Pfam" id="PF01261">
    <property type="entry name" value="AP_endonuc_2"/>
    <property type="match status" value="1"/>
</dbReference>
<protein>
    <recommendedName>
        <fullName evidence="1">Xylose isomerase-like TIM barrel domain-containing protein</fullName>
    </recommendedName>
</protein>
<dbReference type="SMART" id="SM00518">
    <property type="entry name" value="AP2Ec"/>
    <property type="match status" value="1"/>
</dbReference>
<name>A0A6C0LMR8_9ZZZZ</name>
<reference evidence="2" key="1">
    <citation type="journal article" date="2020" name="Nature">
        <title>Giant virus diversity and host interactions through global metagenomics.</title>
        <authorList>
            <person name="Schulz F."/>
            <person name="Roux S."/>
            <person name="Paez-Espino D."/>
            <person name="Jungbluth S."/>
            <person name="Walsh D.A."/>
            <person name="Denef V.J."/>
            <person name="McMahon K.D."/>
            <person name="Konstantinidis K.T."/>
            <person name="Eloe-Fadrosh E.A."/>
            <person name="Kyrpides N.C."/>
            <person name="Woyke T."/>
        </authorList>
    </citation>
    <scope>NUCLEOTIDE SEQUENCE</scope>
    <source>
        <strain evidence="2">GVMAG-M-3300027963-21</strain>
    </source>
</reference>
<feature type="domain" description="Xylose isomerase-like TIM barrel" evidence="1">
    <location>
        <begin position="36"/>
        <end position="269"/>
    </location>
</feature>
<dbReference type="GO" id="GO:0008270">
    <property type="term" value="F:zinc ion binding"/>
    <property type="evidence" value="ECO:0007669"/>
    <property type="project" value="InterPro"/>
</dbReference>
<dbReference type="InterPro" id="IPR001719">
    <property type="entry name" value="AP_endonuc_2"/>
</dbReference>
<dbReference type="EMBL" id="MN740525">
    <property type="protein sequence ID" value="QHU31295.1"/>
    <property type="molecule type" value="Genomic_DNA"/>
</dbReference>
<dbReference type="AlphaFoldDB" id="A0A6C0LMR8"/>
<organism evidence="2">
    <name type="scientific">viral metagenome</name>
    <dbReference type="NCBI Taxonomy" id="1070528"/>
    <lineage>
        <taxon>unclassified sequences</taxon>
        <taxon>metagenomes</taxon>
        <taxon>organismal metagenomes</taxon>
    </lineage>
</organism>
<dbReference type="PROSITE" id="PS51432">
    <property type="entry name" value="AP_NUCLEASE_F2_4"/>
    <property type="match status" value="1"/>
</dbReference>
<dbReference type="InterPro" id="IPR013022">
    <property type="entry name" value="Xyl_isomerase-like_TIM-brl"/>
</dbReference>
<evidence type="ECO:0000313" key="2">
    <source>
        <dbReference type="EMBL" id="QHU31295.1"/>
    </source>
</evidence>
<accession>A0A6C0LMR8</accession>
<evidence type="ECO:0000259" key="1">
    <source>
        <dbReference type="Pfam" id="PF01261"/>
    </source>
</evidence>
<dbReference type="Gene3D" id="3.20.20.150">
    <property type="entry name" value="Divalent-metal-dependent TIM barrel enzymes"/>
    <property type="match status" value="1"/>
</dbReference>
<dbReference type="InterPro" id="IPR036237">
    <property type="entry name" value="Xyl_isomerase-like_sf"/>
</dbReference>
<dbReference type="SUPFAM" id="SSF51658">
    <property type="entry name" value="Xylose isomerase-like"/>
    <property type="match status" value="1"/>
</dbReference>
<dbReference type="GO" id="GO:0003677">
    <property type="term" value="F:DNA binding"/>
    <property type="evidence" value="ECO:0007669"/>
    <property type="project" value="InterPro"/>
</dbReference>
<dbReference type="GO" id="GO:0008081">
    <property type="term" value="F:phosphoric diester hydrolase activity"/>
    <property type="evidence" value="ECO:0007669"/>
    <property type="project" value="TreeGrafter"/>
</dbReference>
<sequence length="315" mass="35624">MTIGNHKKSATTTVTETMYYGVHINREKTILKTMETVSKHGGNCLQLFVSNPRSLSLVSIDNYLNIADDIRKYSTDYGFATIIHASYTINLARDFKNGKRTVPIHECPWIQLLLHELYISHLLGSVGVVLHVGKHTTQSSEQGLENMRIALEYIIDVLRQKELNAKIVLETPAGQGTELLTDLGDFLNFYNNQFSAEQRRYLGICVDTAHVWASGYELSDAYKMIAVKNANDVVAIHLNNSKVAKGGRVDRHATLFDSTGTIPQDDIRQFVELWKEKEKKQHKSQKHSQRLLVILETPSANYADELDYFKPTVGK</sequence>
<dbReference type="PANTHER" id="PTHR21445:SF0">
    <property type="entry name" value="APURINIC-APYRIMIDINIC ENDONUCLEASE"/>
    <property type="match status" value="1"/>
</dbReference>
<proteinExistence type="predicted"/>
<dbReference type="PANTHER" id="PTHR21445">
    <property type="entry name" value="ENDONUCLEASE IV ENDODEOXYRIBONUCLEASE IV"/>
    <property type="match status" value="1"/>
</dbReference>
<dbReference type="GO" id="GO:0003906">
    <property type="term" value="F:DNA-(apurinic or apyrimidinic site) endonuclease activity"/>
    <property type="evidence" value="ECO:0007669"/>
    <property type="project" value="TreeGrafter"/>
</dbReference>